<dbReference type="AlphaFoldDB" id="A0AAD9IZJ7"/>
<gene>
    <name evidence="1" type="ORF">LSH36_813g00001</name>
</gene>
<sequence>MKSSHTRTKLYSKCINKSKTDITYKIYIKYRNKKIDKQTYYTQIFNDVKHNIRKTWKIINATIAKLNDKTSIPQTCKIDNKNIFDPNIITDKFCDFLTSVGTKYANNIPPSVKSSHNYLNLIPCF</sequence>
<organism evidence="1 2">
    <name type="scientific">Paralvinella palmiformis</name>
    <dbReference type="NCBI Taxonomy" id="53620"/>
    <lineage>
        <taxon>Eukaryota</taxon>
        <taxon>Metazoa</taxon>
        <taxon>Spiralia</taxon>
        <taxon>Lophotrochozoa</taxon>
        <taxon>Annelida</taxon>
        <taxon>Polychaeta</taxon>
        <taxon>Sedentaria</taxon>
        <taxon>Canalipalpata</taxon>
        <taxon>Terebellida</taxon>
        <taxon>Terebelliformia</taxon>
        <taxon>Alvinellidae</taxon>
        <taxon>Paralvinella</taxon>
    </lineage>
</organism>
<comment type="caution">
    <text evidence="1">The sequence shown here is derived from an EMBL/GenBank/DDBJ whole genome shotgun (WGS) entry which is preliminary data.</text>
</comment>
<dbReference type="Proteomes" id="UP001208570">
    <property type="component" value="Unassembled WGS sequence"/>
</dbReference>
<evidence type="ECO:0000313" key="2">
    <source>
        <dbReference type="Proteomes" id="UP001208570"/>
    </source>
</evidence>
<accession>A0AAD9IZJ7</accession>
<reference evidence="1" key="1">
    <citation type="journal article" date="2023" name="Mol. Biol. Evol.">
        <title>Third-Generation Sequencing Reveals the Adaptive Role of the Epigenome in Three Deep-Sea Polychaetes.</title>
        <authorList>
            <person name="Perez M."/>
            <person name="Aroh O."/>
            <person name="Sun Y."/>
            <person name="Lan Y."/>
            <person name="Juniper S.K."/>
            <person name="Young C.R."/>
            <person name="Angers B."/>
            <person name="Qian P.Y."/>
        </authorList>
    </citation>
    <scope>NUCLEOTIDE SEQUENCE</scope>
    <source>
        <strain evidence="1">P08H-3</strain>
    </source>
</reference>
<name>A0AAD9IZJ7_9ANNE</name>
<proteinExistence type="predicted"/>
<keyword evidence="2" id="KW-1185">Reference proteome</keyword>
<protein>
    <submittedName>
        <fullName evidence="1">Uncharacterized protein</fullName>
    </submittedName>
</protein>
<evidence type="ECO:0000313" key="1">
    <source>
        <dbReference type="EMBL" id="KAK2143789.1"/>
    </source>
</evidence>
<dbReference type="EMBL" id="JAODUP010000813">
    <property type="protein sequence ID" value="KAK2143789.1"/>
    <property type="molecule type" value="Genomic_DNA"/>
</dbReference>